<comment type="caution">
    <text evidence="1">The sequence shown here is derived from an EMBL/GenBank/DDBJ whole genome shotgun (WGS) entry which is preliminary data.</text>
</comment>
<name>A0AAV5K8A0_9ROSI</name>
<organism evidence="1 2">
    <name type="scientific">Rubroshorea leprosula</name>
    <dbReference type="NCBI Taxonomy" id="152421"/>
    <lineage>
        <taxon>Eukaryota</taxon>
        <taxon>Viridiplantae</taxon>
        <taxon>Streptophyta</taxon>
        <taxon>Embryophyta</taxon>
        <taxon>Tracheophyta</taxon>
        <taxon>Spermatophyta</taxon>
        <taxon>Magnoliopsida</taxon>
        <taxon>eudicotyledons</taxon>
        <taxon>Gunneridae</taxon>
        <taxon>Pentapetalae</taxon>
        <taxon>rosids</taxon>
        <taxon>malvids</taxon>
        <taxon>Malvales</taxon>
        <taxon>Dipterocarpaceae</taxon>
        <taxon>Rubroshorea</taxon>
    </lineage>
</organism>
<accession>A0AAV5K8A0</accession>
<protein>
    <submittedName>
        <fullName evidence="1">Uncharacterized protein</fullName>
    </submittedName>
</protein>
<sequence>MDSQSYFDSLMDNQPYFDNQYDGIVEDTPKSLWDCPSRSPPRKKLIKARNHIVMP</sequence>
<dbReference type="EMBL" id="BPVZ01000058">
    <property type="protein sequence ID" value="GKV21568.1"/>
    <property type="molecule type" value="Genomic_DNA"/>
</dbReference>
<reference evidence="1 2" key="1">
    <citation type="journal article" date="2021" name="Commun. Biol.">
        <title>The genome of Shorea leprosula (Dipterocarpaceae) highlights the ecological relevance of drought in aseasonal tropical rainforests.</title>
        <authorList>
            <person name="Ng K.K.S."/>
            <person name="Kobayashi M.J."/>
            <person name="Fawcett J.A."/>
            <person name="Hatakeyama M."/>
            <person name="Paape T."/>
            <person name="Ng C.H."/>
            <person name="Ang C.C."/>
            <person name="Tnah L.H."/>
            <person name="Lee C.T."/>
            <person name="Nishiyama T."/>
            <person name="Sese J."/>
            <person name="O'Brien M.J."/>
            <person name="Copetti D."/>
            <person name="Mohd Noor M.I."/>
            <person name="Ong R.C."/>
            <person name="Putra M."/>
            <person name="Sireger I.Z."/>
            <person name="Indrioko S."/>
            <person name="Kosugi Y."/>
            <person name="Izuno A."/>
            <person name="Isagi Y."/>
            <person name="Lee S.L."/>
            <person name="Shimizu K.K."/>
        </authorList>
    </citation>
    <scope>NUCLEOTIDE SEQUENCE [LARGE SCALE GENOMIC DNA]</scope>
    <source>
        <strain evidence="1">214</strain>
    </source>
</reference>
<proteinExistence type="predicted"/>
<keyword evidence="2" id="KW-1185">Reference proteome</keyword>
<evidence type="ECO:0000313" key="1">
    <source>
        <dbReference type="EMBL" id="GKV21568.1"/>
    </source>
</evidence>
<dbReference type="Proteomes" id="UP001054252">
    <property type="component" value="Unassembled WGS sequence"/>
</dbReference>
<evidence type="ECO:0000313" key="2">
    <source>
        <dbReference type="Proteomes" id="UP001054252"/>
    </source>
</evidence>
<gene>
    <name evidence="1" type="ORF">SLEP1_g31538</name>
</gene>
<dbReference type="AlphaFoldDB" id="A0AAV5K8A0"/>